<dbReference type="InParanoid" id="A0A0C2YMG1"/>
<accession>A0A0C2YMG1</accession>
<name>A0A0C2YMG1_9AGAM</name>
<dbReference type="Gene3D" id="3.40.50.300">
    <property type="entry name" value="P-loop containing nucleotide triphosphate hydrolases"/>
    <property type="match status" value="1"/>
</dbReference>
<dbReference type="SUPFAM" id="SSF52540">
    <property type="entry name" value="P-loop containing nucleoside triphosphate hydrolases"/>
    <property type="match status" value="1"/>
</dbReference>
<feature type="non-terminal residue" evidence="1">
    <location>
        <position position="162"/>
    </location>
</feature>
<organism evidence="1 2">
    <name type="scientific">Scleroderma citrinum Foug A</name>
    <dbReference type="NCBI Taxonomy" id="1036808"/>
    <lineage>
        <taxon>Eukaryota</taxon>
        <taxon>Fungi</taxon>
        <taxon>Dikarya</taxon>
        <taxon>Basidiomycota</taxon>
        <taxon>Agaricomycotina</taxon>
        <taxon>Agaricomycetes</taxon>
        <taxon>Agaricomycetidae</taxon>
        <taxon>Boletales</taxon>
        <taxon>Sclerodermatineae</taxon>
        <taxon>Sclerodermataceae</taxon>
        <taxon>Scleroderma</taxon>
    </lineage>
</organism>
<protein>
    <recommendedName>
        <fullName evidence="3">AIG1-type G domain-containing protein</fullName>
    </recommendedName>
</protein>
<reference evidence="2" key="2">
    <citation type="submission" date="2015-01" db="EMBL/GenBank/DDBJ databases">
        <title>Evolutionary Origins and Diversification of the Mycorrhizal Mutualists.</title>
        <authorList>
            <consortium name="DOE Joint Genome Institute"/>
            <consortium name="Mycorrhizal Genomics Consortium"/>
            <person name="Kohler A."/>
            <person name="Kuo A."/>
            <person name="Nagy L.G."/>
            <person name="Floudas D."/>
            <person name="Copeland A."/>
            <person name="Barry K.W."/>
            <person name="Cichocki N."/>
            <person name="Veneault-Fourrey C."/>
            <person name="LaButti K."/>
            <person name="Lindquist E.A."/>
            <person name="Lipzen A."/>
            <person name="Lundell T."/>
            <person name="Morin E."/>
            <person name="Murat C."/>
            <person name="Riley R."/>
            <person name="Ohm R."/>
            <person name="Sun H."/>
            <person name="Tunlid A."/>
            <person name="Henrissat B."/>
            <person name="Grigoriev I.V."/>
            <person name="Hibbett D.S."/>
            <person name="Martin F."/>
        </authorList>
    </citation>
    <scope>NUCLEOTIDE SEQUENCE [LARGE SCALE GENOMIC DNA]</scope>
    <source>
        <strain evidence="2">Foug A</strain>
    </source>
</reference>
<gene>
    <name evidence="1" type="ORF">SCLCIDRAFT_68495</name>
</gene>
<evidence type="ECO:0000313" key="2">
    <source>
        <dbReference type="Proteomes" id="UP000053989"/>
    </source>
</evidence>
<evidence type="ECO:0008006" key="3">
    <source>
        <dbReference type="Google" id="ProtNLM"/>
    </source>
</evidence>
<proteinExistence type="predicted"/>
<dbReference type="EMBL" id="KN822304">
    <property type="protein sequence ID" value="KIM50948.1"/>
    <property type="molecule type" value="Genomic_DNA"/>
</dbReference>
<reference evidence="1 2" key="1">
    <citation type="submission" date="2014-04" db="EMBL/GenBank/DDBJ databases">
        <authorList>
            <consortium name="DOE Joint Genome Institute"/>
            <person name="Kuo A."/>
            <person name="Kohler A."/>
            <person name="Nagy L.G."/>
            <person name="Floudas D."/>
            <person name="Copeland A."/>
            <person name="Barry K.W."/>
            <person name="Cichocki N."/>
            <person name="Veneault-Fourrey C."/>
            <person name="LaButti K."/>
            <person name="Lindquist E.A."/>
            <person name="Lipzen A."/>
            <person name="Lundell T."/>
            <person name="Morin E."/>
            <person name="Murat C."/>
            <person name="Sun H."/>
            <person name="Tunlid A."/>
            <person name="Henrissat B."/>
            <person name="Grigoriev I.V."/>
            <person name="Hibbett D.S."/>
            <person name="Martin F."/>
            <person name="Nordberg H.P."/>
            <person name="Cantor M.N."/>
            <person name="Hua S.X."/>
        </authorList>
    </citation>
    <scope>NUCLEOTIDE SEQUENCE [LARGE SCALE GENOMIC DNA]</scope>
    <source>
        <strain evidence="1 2">Foug A</strain>
    </source>
</reference>
<dbReference type="Proteomes" id="UP000053989">
    <property type="component" value="Unassembled WGS sequence"/>
</dbReference>
<evidence type="ECO:0000313" key="1">
    <source>
        <dbReference type="EMBL" id="KIM50948.1"/>
    </source>
</evidence>
<dbReference type="OrthoDB" id="8954335at2759"/>
<dbReference type="InterPro" id="IPR027417">
    <property type="entry name" value="P-loop_NTPase"/>
</dbReference>
<dbReference type="STRING" id="1036808.A0A0C2YMG1"/>
<dbReference type="HOGENOM" id="CLU_018003_2_0_1"/>
<dbReference type="AlphaFoldDB" id="A0A0C2YMG1"/>
<keyword evidence="2" id="KW-1185">Reference proteome</keyword>
<sequence>FICDLVPDSTKVGQGPQRETDKAQSVVWTSDDRIKVILVDTPGFDDARETDEDNLETIATYLKTEHRSQTPQLCGLVYVHMSTDIQVEAASRCIGMFEESYGLHSMKNVAIITTMWDKVTSQTEQREKELEALFKPLLEDGAVIMRHDRSCESASAIINHLL</sequence>
<feature type="non-terminal residue" evidence="1">
    <location>
        <position position="1"/>
    </location>
</feature>